<keyword evidence="1" id="KW-0812">Transmembrane</keyword>
<keyword evidence="1" id="KW-0472">Membrane</keyword>
<dbReference type="Proteomes" id="UP000694429">
    <property type="component" value="Chromosome 11"/>
</dbReference>
<evidence type="ECO:0000313" key="6">
    <source>
        <dbReference type="Proteomes" id="UP000694429"/>
    </source>
</evidence>
<keyword evidence="1" id="KW-1133">Transmembrane helix</keyword>
<feature type="transmembrane region" description="Helical" evidence="1">
    <location>
        <begin position="45"/>
        <end position="66"/>
    </location>
</feature>
<organism evidence="3 6">
    <name type="scientific">Canis lupus familiaris</name>
    <name type="common">Dog</name>
    <name type="synonym">Canis familiaris</name>
    <dbReference type="NCBI Taxonomy" id="9615"/>
    <lineage>
        <taxon>Eukaryota</taxon>
        <taxon>Metazoa</taxon>
        <taxon>Chordata</taxon>
        <taxon>Craniata</taxon>
        <taxon>Vertebrata</taxon>
        <taxon>Euteleostomi</taxon>
        <taxon>Mammalia</taxon>
        <taxon>Eutheria</taxon>
        <taxon>Laurasiatheria</taxon>
        <taxon>Carnivora</taxon>
        <taxon>Caniformia</taxon>
        <taxon>Canidae</taxon>
        <taxon>Canis</taxon>
    </lineage>
</organism>
<dbReference type="Proteomes" id="UP000002254">
    <property type="component" value="Chromosome 11"/>
</dbReference>
<reference evidence="3" key="4">
    <citation type="submission" date="2025-05" db="UniProtKB">
        <authorList>
            <consortium name="Ensembl"/>
        </authorList>
    </citation>
    <scope>IDENTIFICATION</scope>
</reference>
<name>A0A8C0PJF1_CANLF</name>
<dbReference type="Proteomes" id="UP000694542">
    <property type="component" value="Chromosome 11"/>
</dbReference>
<reference evidence="3" key="3">
    <citation type="submission" date="2019-03" db="EMBL/GenBank/DDBJ databases">
        <authorList>
            <person name="Warren W.C."/>
            <person name="Johnson G.S."/>
        </authorList>
    </citation>
    <scope>NUCLEOTIDE SEQUENCE [LARGE SCALE GENOMIC DNA]</scope>
    <source>
        <strain evidence="3">Basenji</strain>
    </source>
</reference>
<evidence type="ECO:0000313" key="2">
    <source>
        <dbReference type="Ensembl" id="ENSCAFP00000046997.2"/>
    </source>
</evidence>
<reference evidence="2 5" key="1">
    <citation type="journal article" date="2005" name="Nature">
        <title>Genome sequence, comparative analysis and haplotype structure of the domestic dog.</title>
        <authorList>
            <consortium name="Broad Sequencing Platform"/>
            <person name="Lindblad-Toh K."/>
            <person name="Wade C.M."/>
            <person name="Mikkelsen T.S."/>
            <person name="Karlsson E.K."/>
            <person name="Jaffe D.B."/>
            <person name="Kamal M."/>
            <person name="Clamp M."/>
            <person name="Chang J.L."/>
            <person name="Kulbokas E.J. III"/>
            <person name="Zody M.C."/>
            <person name="Mauceli E."/>
            <person name="Xie X."/>
            <person name="Breen M."/>
            <person name="Wayne R.K."/>
            <person name="Ostrander E.A."/>
            <person name="Ponting C.P."/>
            <person name="Galibert F."/>
            <person name="Smith D.R."/>
            <person name="DeJong P.J."/>
            <person name="Kirkness E."/>
            <person name="Alvarez P."/>
            <person name="Biagi T."/>
            <person name="Brockman W."/>
            <person name="Butler J."/>
            <person name="Chin C.W."/>
            <person name="Cook A."/>
            <person name="Cuff J."/>
            <person name="Daly M.J."/>
            <person name="DeCaprio D."/>
            <person name="Gnerre S."/>
            <person name="Grabherr M."/>
            <person name="Kellis M."/>
            <person name="Kleber M."/>
            <person name="Bardeleben C."/>
            <person name="Goodstadt L."/>
            <person name="Heger A."/>
            <person name="Hitte C."/>
            <person name="Kim L."/>
            <person name="Koepfli K.P."/>
            <person name="Parker H.G."/>
            <person name="Pollinger J.P."/>
            <person name="Searle S.M."/>
            <person name="Sutter N.B."/>
            <person name="Thomas R."/>
            <person name="Webber C."/>
            <person name="Baldwin J."/>
            <person name="Abebe A."/>
            <person name="Abouelleil A."/>
            <person name="Aftuck L."/>
            <person name="Ait-Zahra M."/>
            <person name="Aldredge T."/>
            <person name="Allen N."/>
            <person name="An P."/>
            <person name="Anderson S."/>
            <person name="Antoine C."/>
            <person name="Arachchi H."/>
            <person name="Aslam A."/>
            <person name="Ayotte L."/>
            <person name="Bachantsang P."/>
            <person name="Barry A."/>
            <person name="Bayul T."/>
            <person name="Benamara M."/>
            <person name="Berlin A."/>
            <person name="Bessette D."/>
            <person name="Blitshteyn B."/>
            <person name="Bloom T."/>
            <person name="Blye J."/>
            <person name="Boguslavskiy L."/>
            <person name="Bonnet C."/>
            <person name="Boukhgalter B."/>
            <person name="Brown A."/>
            <person name="Cahill P."/>
            <person name="Calixte N."/>
            <person name="Camarata J."/>
            <person name="Cheshatsang Y."/>
            <person name="Chu J."/>
            <person name="Citroen M."/>
            <person name="Collymore A."/>
            <person name="Cooke P."/>
            <person name="Dawoe T."/>
            <person name="Daza R."/>
            <person name="Decktor K."/>
            <person name="DeGray S."/>
            <person name="Dhargay N."/>
            <person name="Dooley K."/>
            <person name="Dooley K."/>
            <person name="Dorje P."/>
            <person name="Dorjee K."/>
            <person name="Dorris L."/>
            <person name="Duffey N."/>
            <person name="Dupes A."/>
            <person name="Egbiremolen O."/>
            <person name="Elong R."/>
            <person name="Falk J."/>
            <person name="Farina A."/>
            <person name="Faro S."/>
            <person name="Ferguson D."/>
            <person name="Ferreira P."/>
            <person name="Fisher S."/>
            <person name="FitzGerald M."/>
            <person name="Foley K."/>
            <person name="Foley C."/>
            <person name="Franke A."/>
            <person name="Friedrich D."/>
            <person name="Gage D."/>
            <person name="Garber M."/>
            <person name="Gearin G."/>
            <person name="Giannoukos G."/>
            <person name="Goode T."/>
            <person name="Goyette A."/>
            <person name="Graham J."/>
            <person name="Grandbois E."/>
            <person name="Gyaltsen K."/>
            <person name="Hafez N."/>
            <person name="Hagopian D."/>
            <person name="Hagos B."/>
            <person name="Hall J."/>
            <person name="Healy C."/>
            <person name="Hegarty R."/>
            <person name="Honan T."/>
            <person name="Horn A."/>
            <person name="Houde N."/>
            <person name="Hughes L."/>
            <person name="Hunnicutt L."/>
            <person name="Husby M."/>
            <person name="Jester B."/>
            <person name="Jones C."/>
            <person name="Kamat A."/>
            <person name="Kanga B."/>
            <person name="Kells C."/>
            <person name="Khazanovich D."/>
            <person name="Kieu A.C."/>
            <person name="Kisner P."/>
            <person name="Kumar M."/>
            <person name="Lance K."/>
            <person name="Landers T."/>
            <person name="Lara M."/>
            <person name="Lee W."/>
            <person name="Leger J.P."/>
            <person name="Lennon N."/>
            <person name="Leuper L."/>
            <person name="LeVine S."/>
            <person name="Liu J."/>
            <person name="Liu X."/>
            <person name="Lokyitsang Y."/>
            <person name="Lokyitsang T."/>
            <person name="Lui A."/>
            <person name="Macdonald J."/>
            <person name="Major J."/>
            <person name="Marabella R."/>
            <person name="Maru K."/>
            <person name="Matthews C."/>
            <person name="McDonough S."/>
            <person name="Mehta T."/>
            <person name="Meldrim J."/>
            <person name="Melnikov A."/>
            <person name="Meneus L."/>
            <person name="Mihalev A."/>
            <person name="Mihova T."/>
            <person name="Miller K."/>
            <person name="Mittelman R."/>
            <person name="Mlenga V."/>
            <person name="Mulrain L."/>
            <person name="Munson G."/>
            <person name="Navidi A."/>
            <person name="Naylor J."/>
            <person name="Nguyen T."/>
            <person name="Nguyen N."/>
            <person name="Nguyen C."/>
            <person name="Nguyen T."/>
            <person name="Nicol R."/>
            <person name="Norbu N."/>
            <person name="Norbu C."/>
            <person name="Novod N."/>
            <person name="Nyima T."/>
            <person name="Olandt P."/>
            <person name="O'Neill B."/>
            <person name="O'Neill K."/>
            <person name="Osman S."/>
            <person name="Oyono L."/>
            <person name="Patti C."/>
            <person name="Perrin D."/>
            <person name="Phunkhang P."/>
            <person name="Pierre F."/>
            <person name="Priest M."/>
            <person name="Rachupka A."/>
            <person name="Raghuraman S."/>
            <person name="Rameau R."/>
            <person name="Ray V."/>
            <person name="Raymond C."/>
            <person name="Rege F."/>
            <person name="Rise C."/>
            <person name="Rogers J."/>
            <person name="Rogov P."/>
            <person name="Sahalie J."/>
            <person name="Settipalli S."/>
            <person name="Sharpe T."/>
            <person name="Shea T."/>
            <person name="Sheehan M."/>
            <person name="Sherpa N."/>
            <person name="Shi J."/>
            <person name="Shih D."/>
            <person name="Sloan J."/>
            <person name="Smith C."/>
            <person name="Sparrow T."/>
            <person name="Stalker J."/>
            <person name="Stange-Thomann N."/>
            <person name="Stavropoulos S."/>
            <person name="Stone C."/>
            <person name="Stone S."/>
            <person name="Sykes S."/>
            <person name="Tchuinga P."/>
            <person name="Tenzing P."/>
            <person name="Tesfaye S."/>
            <person name="Thoulutsang D."/>
            <person name="Thoulutsang Y."/>
            <person name="Topham K."/>
            <person name="Topping I."/>
            <person name="Tsamla T."/>
            <person name="Vassiliev H."/>
            <person name="Venkataraman V."/>
            <person name="Vo A."/>
            <person name="Wangchuk T."/>
            <person name="Wangdi T."/>
            <person name="Weiand M."/>
            <person name="Wilkinson J."/>
            <person name="Wilson A."/>
            <person name="Yadav S."/>
            <person name="Yang S."/>
            <person name="Yang X."/>
            <person name="Young G."/>
            <person name="Yu Q."/>
            <person name="Zainoun J."/>
            <person name="Zembek L."/>
            <person name="Zimmer A."/>
            <person name="Lander E.S."/>
        </authorList>
    </citation>
    <scope>NUCLEOTIDE SEQUENCE [LARGE SCALE GENOMIC DNA]</scope>
    <source>
        <strain evidence="2">Boxer</strain>
    </source>
</reference>
<reference evidence="4" key="2">
    <citation type="submission" date="2018-10" db="EMBL/GenBank/DDBJ databases">
        <title>De novo assembly of a Great Dane genome.</title>
        <authorList>
            <person name="Kidd J.M."/>
            <person name="Pendleton A.L."/>
            <person name="Shen F."/>
            <person name="Emery S."/>
        </authorList>
    </citation>
    <scope>NUCLEOTIDE SEQUENCE [LARGE SCALE GENOMIC DNA]</scope>
    <source>
        <strain evidence="4">Great Dane</strain>
    </source>
</reference>
<sequence>MKFTLFFYKIMMRTLEFTYNSFLFPSRKLIAYCMRKREPSDSLKYILVMLVSFFLFLLGINCVILNL</sequence>
<dbReference type="OrthoDB" id="10510301at2759"/>
<dbReference type="Ensembl" id="ENSCAFT00040023175.1">
    <property type="protein sequence ID" value="ENSCAFP00040020095.1"/>
    <property type="gene ID" value="ENSCAFG00040012575.1"/>
</dbReference>
<dbReference type="Ensembl" id="ENSCAFT00000079616.2">
    <property type="protein sequence ID" value="ENSCAFP00000046997.2"/>
    <property type="gene ID" value="ENSCAFG00000048127.2"/>
</dbReference>
<dbReference type="AlphaFoldDB" id="A0A8C0PJF1"/>
<proteinExistence type="predicted"/>
<evidence type="ECO:0000313" key="5">
    <source>
        <dbReference type="Proteomes" id="UP000002254"/>
    </source>
</evidence>
<evidence type="ECO:0000313" key="3">
    <source>
        <dbReference type="Ensembl" id="ENSCAFP00030042625.1"/>
    </source>
</evidence>
<evidence type="ECO:0000256" key="1">
    <source>
        <dbReference type="SAM" id="Phobius"/>
    </source>
</evidence>
<accession>A0A8C0PJF1</accession>
<evidence type="ECO:0000313" key="4">
    <source>
        <dbReference type="Ensembl" id="ENSCAFP00040020095.1"/>
    </source>
</evidence>
<protein>
    <submittedName>
        <fullName evidence="3">Uncharacterized protein</fullName>
    </submittedName>
</protein>
<dbReference type="Ensembl" id="ENSCAFT00030048706.1">
    <property type="protein sequence ID" value="ENSCAFP00030042625.1"/>
    <property type="gene ID" value="ENSCAFG00030026304.1"/>
</dbReference>